<protein>
    <recommendedName>
        <fullName evidence="1">Endonuclease/exonuclease/phosphatase domain-containing protein</fullName>
    </recommendedName>
</protein>
<dbReference type="GO" id="GO:0003824">
    <property type="term" value="F:catalytic activity"/>
    <property type="evidence" value="ECO:0007669"/>
    <property type="project" value="InterPro"/>
</dbReference>
<accession>A0A1F6VPV7</accession>
<evidence type="ECO:0000313" key="2">
    <source>
        <dbReference type="EMBL" id="OGI71721.1"/>
    </source>
</evidence>
<feature type="domain" description="Endonuclease/exonuclease/phosphatase" evidence="1">
    <location>
        <begin position="4"/>
        <end position="240"/>
    </location>
</feature>
<dbReference type="EMBL" id="MFUC01000024">
    <property type="protein sequence ID" value="OGI71721.1"/>
    <property type="molecule type" value="Genomic_DNA"/>
</dbReference>
<dbReference type="Pfam" id="PF03372">
    <property type="entry name" value="Exo_endo_phos"/>
    <property type="match status" value="1"/>
</dbReference>
<dbReference type="STRING" id="1801752.A3J61_02575"/>
<gene>
    <name evidence="2" type="ORF">A3J61_02575</name>
</gene>
<dbReference type="AlphaFoldDB" id="A0A1F6VPV7"/>
<dbReference type="Proteomes" id="UP000179686">
    <property type="component" value="Unassembled WGS sequence"/>
</dbReference>
<comment type="caution">
    <text evidence="2">The sequence shown here is derived from an EMBL/GenBank/DDBJ whole genome shotgun (WGS) entry which is preliminary data.</text>
</comment>
<organism evidence="2 3">
    <name type="scientific">Candidatus Nomurabacteria bacterium RIFCSPHIGHO2_02_FULL_38_15</name>
    <dbReference type="NCBI Taxonomy" id="1801752"/>
    <lineage>
        <taxon>Bacteria</taxon>
        <taxon>Candidatus Nomuraibacteriota</taxon>
    </lineage>
</organism>
<reference evidence="2 3" key="1">
    <citation type="journal article" date="2016" name="Nat. Commun.">
        <title>Thousands of microbial genomes shed light on interconnected biogeochemical processes in an aquifer system.</title>
        <authorList>
            <person name="Anantharaman K."/>
            <person name="Brown C.T."/>
            <person name="Hug L.A."/>
            <person name="Sharon I."/>
            <person name="Castelle C.J."/>
            <person name="Probst A.J."/>
            <person name="Thomas B.C."/>
            <person name="Singh A."/>
            <person name="Wilkins M.J."/>
            <person name="Karaoz U."/>
            <person name="Brodie E.L."/>
            <person name="Williams K.H."/>
            <person name="Hubbard S.S."/>
            <person name="Banfield J.F."/>
        </authorList>
    </citation>
    <scope>NUCLEOTIDE SEQUENCE [LARGE SCALE GENOMIC DNA]</scope>
</reference>
<dbReference type="InterPro" id="IPR036691">
    <property type="entry name" value="Endo/exonu/phosph_ase_sf"/>
</dbReference>
<dbReference type="Gene3D" id="3.60.10.10">
    <property type="entry name" value="Endonuclease/exonuclease/phosphatase"/>
    <property type="match status" value="1"/>
</dbReference>
<name>A0A1F6VPV7_9BACT</name>
<sequence>MKLITLNTWGGRVQDKLVTFLKQNLQTDTFFFQEVYNTNEAKEFVAVPCKQNYRGLFKLISEILNLSNGYFCSVLDNIYGIASFINKDIEVINKGEFFVAKGDWHDPTDMHNRDHDRKLQWFEIKLNNKKLLIMNVHLTHRPEGKKDSKKRVDQISTIINFMNTFDCPKILAGDFNLLPDTKCIEMLESYGLRNLIKKYDVRSTRTELYKKELRFADYIFVSPEIIVKDFKILQDIVSDHTPLCLDFDI</sequence>
<evidence type="ECO:0000259" key="1">
    <source>
        <dbReference type="Pfam" id="PF03372"/>
    </source>
</evidence>
<proteinExistence type="predicted"/>
<dbReference type="SUPFAM" id="SSF56219">
    <property type="entry name" value="DNase I-like"/>
    <property type="match status" value="1"/>
</dbReference>
<dbReference type="InterPro" id="IPR005135">
    <property type="entry name" value="Endo/exonuclease/phosphatase"/>
</dbReference>
<evidence type="ECO:0000313" key="3">
    <source>
        <dbReference type="Proteomes" id="UP000179686"/>
    </source>
</evidence>